<evidence type="ECO:0000256" key="1">
    <source>
        <dbReference type="SAM" id="SignalP"/>
    </source>
</evidence>
<accession>A0A813RUQ9</accession>
<dbReference type="EMBL" id="CAJNOT010000028">
    <property type="protein sequence ID" value="CAF0784963.1"/>
    <property type="molecule type" value="Genomic_DNA"/>
</dbReference>
<name>A0A813RUQ9_9BILA</name>
<dbReference type="EMBL" id="CAJOBD010000212">
    <property type="protein sequence ID" value="CAF3614812.1"/>
    <property type="molecule type" value="Genomic_DNA"/>
</dbReference>
<dbReference type="AlphaFoldDB" id="A0A813RUQ9"/>
<comment type="caution">
    <text evidence="3">The sequence shown here is derived from an EMBL/GenBank/DDBJ whole genome shotgun (WGS) entry which is preliminary data.</text>
</comment>
<dbReference type="Proteomes" id="UP000663864">
    <property type="component" value="Unassembled WGS sequence"/>
</dbReference>
<protein>
    <submittedName>
        <fullName evidence="3">Uncharacterized protein</fullName>
    </submittedName>
</protein>
<proteinExistence type="predicted"/>
<organism evidence="3 5">
    <name type="scientific">Rotaria sordida</name>
    <dbReference type="NCBI Taxonomy" id="392033"/>
    <lineage>
        <taxon>Eukaryota</taxon>
        <taxon>Metazoa</taxon>
        <taxon>Spiralia</taxon>
        <taxon>Gnathifera</taxon>
        <taxon>Rotifera</taxon>
        <taxon>Eurotatoria</taxon>
        <taxon>Bdelloidea</taxon>
        <taxon>Philodinida</taxon>
        <taxon>Philodinidae</taxon>
        <taxon>Rotaria</taxon>
    </lineage>
</organism>
<evidence type="ECO:0000313" key="4">
    <source>
        <dbReference type="EMBL" id="CAF3614812.1"/>
    </source>
</evidence>
<feature type="signal peptide" evidence="1">
    <location>
        <begin position="1"/>
        <end position="30"/>
    </location>
</feature>
<dbReference type="Proteomes" id="UP000663870">
    <property type="component" value="Unassembled WGS sequence"/>
</dbReference>
<feature type="chain" id="PRO_5036409265" evidence="1">
    <location>
        <begin position="31"/>
        <end position="212"/>
    </location>
</feature>
<evidence type="ECO:0000313" key="5">
    <source>
        <dbReference type="Proteomes" id="UP000663870"/>
    </source>
</evidence>
<reference evidence="3" key="1">
    <citation type="submission" date="2021-02" db="EMBL/GenBank/DDBJ databases">
        <authorList>
            <person name="Nowell W R."/>
        </authorList>
    </citation>
    <scope>NUCLEOTIDE SEQUENCE</scope>
</reference>
<gene>
    <name evidence="4" type="ORF">JBS370_LOCUS4481</name>
    <name evidence="3" type="ORF">JXQ802_LOCUS3675</name>
    <name evidence="2" type="ORF">ZHD862_LOCUS1592</name>
</gene>
<sequence length="212" mass="24650">MQLTLEEHTTKISHMLKVIILLALVTFAVCERETPPSRPLWPDGFRTQAIITAFDENNQPHAHRSLFYYAYTNKTASGRWQGNERHDHFGYCYGWALNESSCTILITQDVYIIARNLCCIAMPGNFGVPRDWLKGATWLGIEQIHGRTVDHWYSWEHEYWSEVDEPRNGVRYSGPNFKTPRQFTDYDAWEIAPQDPHLFDLPKNTDCSQPCP</sequence>
<keyword evidence="1" id="KW-0732">Signal</keyword>
<evidence type="ECO:0000313" key="2">
    <source>
        <dbReference type="EMBL" id="CAF0784963.1"/>
    </source>
</evidence>
<dbReference type="EMBL" id="CAJNOL010000050">
    <property type="protein sequence ID" value="CAF0789712.1"/>
    <property type="molecule type" value="Genomic_DNA"/>
</dbReference>
<evidence type="ECO:0000313" key="3">
    <source>
        <dbReference type="EMBL" id="CAF0789712.1"/>
    </source>
</evidence>
<dbReference type="Proteomes" id="UP000663836">
    <property type="component" value="Unassembled WGS sequence"/>
</dbReference>
<keyword evidence="5" id="KW-1185">Reference proteome</keyword>